<evidence type="ECO:0000256" key="1">
    <source>
        <dbReference type="SAM" id="MobiDB-lite"/>
    </source>
</evidence>
<accession>A0A917SQV6</accession>
<proteinExistence type="predicted"/>
<dbReference type="AlphaFoldDB" id="A0A917SQV6"/>
<protein>
    <recommendedName>
        <fullName evidence="4">Helix-turn-helix domain-containing protein</fullName>
    </recommendedName>
</protein>
<dbReference type="EMBL" id="BMLF01000001">
    <property type="protein sequence ID" value="GGL91798.1"/>
    <property type="molecule type" value="Genomic_DNA"/>
</dbReference>
<feature type="compositionally biased region" description="Polar residues" evidence="1">
    <location>
        <begin position="128"/>
        <end position="137"/>
    </location>
</feature>
<dbReference type="Pfam" id="PF13730">
    <property type="entry name" value="HTH_36"/>
    <property type="match status" value="1"/>
</dbReference>
<dbReference type="Proteomes" id="UP000649829">
    <property type="component" value="Unassembled WGS sequence"/>
</dbReference>
<reference evidence="2" key="1">
    <citation type="journal article" date="2014" name="Int. J. Syst. Evol. Microbiol.">
        <title>Complete genome sequence of Corynebacterium casei LMG S-19264T (=DSM 44701T), isolated from a smear-ripened cheese.</title>
        <authorList>
            <consortium name="US DOE Joint Genome Institute (JGI-PGF)"/>
            <person name="Walter F."/>
            <person name="Albersmeier A."/>
            <person name="Kalinowski J."/>
            <person name="Ruckert C."/>
        </authorList>
    </citation>
    <scope>NUCLEOTIDE SEQUENCE</scope>
    <source>
        <strain evidence="2">CGMCC 1.6293</strain>
    </source>
</reference>
<dbReference type="InterPro" id="IPR036388">
    <property type="entry name" value="WH-like_DNA-bd_sf"/>
</dbReference>
<dbReference type="SUPFAM" id="SSF46785">
    <property type="entry name" value="Winged helix' DNA-binding domain"/>
    <property type="match status" value="1"/>
</dbReference>
<gene>
    <name evidence="2" type="ORF">GCM10011534_12390</name>
</gene>
<evidence type="ECO:0000313" key="2">
    <source>
        <dbReference type="EMBL" id="GGL91798.1"/>
    </source>
</evidence>
<keyword evidence="3" id="KW-1185">Reference proteome</keyword>
<name>A0A917SQV6_9RHOB</name>
<dbReference type="InterPro" id="IPR036390">
    <property type="entry name" value="WH_DNA-bd_sf"/>
</dbReference>
<dbReference type="Gene3D" id="1.10.10.10">
    <property type="entry name" value="Winged helix-like DNA-binding domain superfamily/Winged helix DNA-binding domain"/>
    <property type="match status" value="1"/>
</dbReference>
<evidence type="ECO:0000313" key="3">
    <source>
        <dbReference type="Proteomes" id="UP000649829"/>
    </source>
</evidence>
<dbReference type="RefSeq" id="WP_028286094.1">
    <property type="nucleotide sequence ID" value="NZ_BMLF01000001.1"/>
</dbReference>
<organism evidence="2 3">
    <name type="scientific">Pseudooceanicola nanhaiensis</name>
    <dbReference type="NCBI Taxonomy" id="375761"/>
    <lineage>
        <taxon>Bacteria</taxon>
        <taxon>Pseudomonadati</taxon>
        <taxon>Pseudomonadota</taxon>
        <taxon>Alphaproteobacteria</taxon>
        <taxon>Rhodobacterales</taxon>
        <taxon>Paracoccaceae</taxon>
        <taxon>Pseudooceanicola</taxon>
    </lineage>
</organism>
<evidence type="ECO:0008006" key="4">
    <source>
        <dbReference type="Google" id="ProtNLM"/>
    </source>
</evidence>
<sequence length="214" mass="22884">MSHKATNWLAALDAEDLTNSEFRVLFHLCDCHNPSQGCFPTQAYLIDATGVSNGTLNNALRGLEAKGLLRRERHWDGKTHKQLPTHYVLGCDAVQEKKPAPKTGDGGPKKPTPKNGDGADSNFDGVPSPNSTTSRLQPTGEVTCKEPVNNLPSSRAAACFDEKVRVAARYWAGEIRGGRFIPANAISSTVAACMILEGLITREEAEAVGIGDAA</sequence>
<reference evidence="2" key="2">
    <citation type="submission" date="2020-09" db="EMBL/GenBank/DDBJ databases">
        <authorList>
            <person name="Sun Q."/>
            <person name="Zhou Y."/>
        </authorList>
    </citation>
    <scope>NUCLEOTIDE SEQUENCE</scope>
    <source>
        <strain evidence="2">CGMCC 1.6293</strain>
    </source>
</reference>
<feature type="region of interest" description="Disordered" evidence="1">
    <location>
        <begin position="97"/>
        <end position="148"/>
    </location>
</feature>
<comment type="caution">
    <text evidence="2">The sequence shown here is derived from an EMBL/GenBank/DDBJ whole genome shotgun (WGS) entry which is preliminary data.</text>
</comment>